<dbReference type="EMBL" id="PVXQ01000005">
    <property type="protein sequence ID" value="PRR83817.1"/>
    <property type="molecule type" value="Genomic_DNA"/>
</dbReference>
<gene>
    <name evidence="2" type="ORF">CLVI_07650</name>
</gene>
<evidence type="ECO:0000313" key="3">
    <source>
        <dbReference type="Proteomes" id="UP000239471"/>
    </source>
</evidence>
<dbReference type="AlphaFoldDB" id="A0A2T0BIY8"/>
<accession>A0A2T0BIY8</accession>
<sequence>MSKNNLDEMQLQRKNKIGNQSFLMLFYLLMLDIWLYSFGFKWISYPANVVFILTFCGGIYFLRLIIGNSYQGPDIKKEKPLLKIVLTVLGSLVAATAIIVIFKNAGFSTDGQINDTGAIILLITSSIAIILVLISTVIKKRQNKNDEE</sequence>
<keyword evidence="1" id="KW-1133">Transmembrane helix</keyword>
<evidence type="ECO:0000256" key="1">
    <source>
        <dbReference type="SAM" id="Phobius"/>
    </source>
</evidence>
<reference evidence="2 3" key="1">
    <citation type="submission" date="2018-03" db="EMBL/GenBank/DDBJ databases">
        <title>Genome sequence of Clostridium vincentii DSM 10228.</title>
        <authorList>
            <person name="Poehlein A."/>
            <person name="Daniel R."/>
        </authorList>
    </citation>
    <scope>NUCLEOTIDE SEQUENCE [LARGE SCALE GENOMIC DNA]</scope>
    <source>
        <strain evidence="2 3">DSM 10228</strain>
    </source>
</reference>
<name>A0A2T0BIY8_9CLOT</name>
<keyword evidence="1" id="KW-0812">Transmembrane</keyword>
<proteinExistence type="predicted"/>
<protein>
    <submittedName>
        <fullName evidence="2">Uncharacterized protein</fullName>
    </submittedName>
</protein>
<evidence type="ECO:0000313" key="2">
    <source>
        <dbReference type="EMBL" id="PRR83817.1"/>
    </source>
</evidence>
<dbReference type="OrthoDB" id="1798392at2"/>
<feature type="transmembrane region" description="Helical" evidence="1">
    <location>
        <begin position="49"/>
        <end position="69"/>
    </location>
</feature>
<keyword evidence="1" id="KW-0472">Membrane</keyword>
<dbReference type="Proteomes" id="UP000239471">
    <property type="component" value="Unassembled WGS sequence"/>
</dbReference>
<feature type="transmembrane region" description="Helical" evidence="1">
    <location>
        <begin position="117"/>
        <end position="138"/>
    </location>
</feature>
<dbReference type="RefSeq" id="WP_106058791.1">
    <property type="nucleotide sequence ID" value="NZ_PVXQ01000005.1"/>
</dbReference>
<keyword evidence="3" id="KW-1185">Reference proteome</keyword>
<dbReference type="InterPro" id="IPR046664">
    <property type="entry name" value="DUF6773"/>
</dbReference>
<feature type="transmembrane region" description="Helical" evidence="1">
    <location>
        <begin position="81"/>
        <end position="102"/>
    </location>
</feature>
<comment type="caution">
    <text evidence="2">The sequence shown here is derived from an EMBL/GenBank/DDBJ whole genome shotgun (WGS) entry which is preliminary data.</text>
</comment>
<feature type="transmembrane region" description="Helical" evidence="1">
    <location>
        <begin position="21"/>
        <end position="43"/>
    </location>
</feature>
<organism evidence="2 3">
    <name type="scientific">Clostridium vincentii</name>
    <dbReference type="NCBI Taxonomy" id="52704"/>
    <lineage>
        <taxon>Bacteria</taxon>
        <taxon>Bacillati</taxon>
        <taxon>Bacillota</taxon>
        <taxon>Clostridia</taxon>
        <taxon>Eubacteriales</taxon>
        <taxon>Clostridiaceae</taxon>
        <taxon>Clostridium</taxon>
    </lineage>
</organism>
<dbReference type="Pfam" id="PF20563">
    <property type="entry name" value="DUF6773"/>
    <property type="match status" value="1"/>
</dbReference>